<dbReference type="PANTHER" id="PTHR14969">
    <property type="entry name" value="SPHINGOSINE-1-PHOSPHATE PHOSPHOHYDROLASE"/>
    <property type="match status" value="1"/>
</dbReference>
<dbReference type="PANTHER" id="PTHR14969:SF62">
    <property type="entry name" value="DECAPRENYLPHOSPHORYL-5-PHOSPHORIBOSE PHOSPHATASE RV3807C-RELATED"/>
    <property type="match status" value="1"/>
</dbReference>
<keyword evidence="7 10" id="KW-0472">Membrane</keyword>
<evidence type="ECO:0000256" key="3">
    <source>
        <dbReference type="ARBA" id="ARBA00022475"/>
    </source>
</evidence>
<gene>
    <name evidence="12" type="ORF">ACFQDL_14880</name>
</gene>
<dbReference type="EC" id="3.6.1.27" evidence="2"/>
<evidence type="ECO:0000313" key="12">
    <source>
        <dbReference type="EMBL" id="MFC6671214.1"/>
    </source>
</evidence>
<name>A0ABW2A1G8_9GAMM</name>
<dbReference type="SUPFAM" id="SSF48317">
    <property type="entry name" value="Acid phosphatase/Vanadium-dependent haloperoxidase"/>
    <property type="match status" value="1"/>
</dbReference>
<evidence type="ECO:0000256" key="7">
    <source>
        <dbReference type="ARBA" id="ARBA00023136"/>
    </source>
</evidence>
<comment type="catalytic activity">
    <reaction evidence="9">
        <text>di-trans,octa-cis-undecaprenyl diphosphate + H2O = di-trans,octa-cis-undecaprenyl phosphate + phosphate + H(+)</text>
        <dbReference type="Rhea" id="RHEA:28094"/>
        <dbReference type="ChEBI" id="CHEBI:15377"/>
        <dbReference type="ChEBI" id="CHEBI:15378"/>
        <dbReference type="ChEBI" id="CHEBI:43474"/>
        <dbReference type="ChEBI" id="CHEBI:58405"/>
        <dbReference type="ChEBI" id="CHEBI:60392"/>
        <dbReference type="EC" id="3.6.1.27"/>
    </reaction>
</comment>
<accession>A0ABW2A1G8</accession>
<evidence type="ECO:0000256" key="5">
    <source>
        <dbReference type="ARBA" id="ARBA00022801"/>
    </source>
</evidence>
<dbReference type="SMART" id="SM00014">
    <property type="entry name" value="acidPPc"/>
    <property type="match status" value="1"/>
</dbReference>
<evidence type="ECO:0000256" key="1">
    <source>
        <dbReference type="ARBA" id="ARBA00004651"/>
    </source>
</evidence>
<keyword evidence="5" id="KW-0378">Hydrolase</keyword>
<feature type="domain" description="Phosphatidic acid phosphatase type 2/haloperoxidase" evidence="11">
    <location>
        <begin position="65"/>
        <end position="171"/>
    </location>
</feature>
<dbReference type="Gene3D" id="1.20.144.10">
    <property type="entry name" value="Phosphatidic acid phosphatase type 2/haloperoxidase"/>
    <property type="match status" value="1"/>
</dbReference>
<dbReference type="InterPro" id="IPR000326">
    <property type="entry name" value="PAP2/HPO"/>
</dbReference>
<dbReference type="RefSeq" id="WP_379909722.1">
    <property type="nucleotide sequence ID" value="NZ_JBHSWE010000001.1"/>
</dbReference>
<evidence type="ECO:0000256" key="4">
    <source>
        <dbReference type="ARBA" id="ARBA00022692"/>
    </source>
</evidence>
<evidence type="ECO:0000256" key="6">
    <source>
        <dbReference type="ARBA" id="ARBA00022989"/>
    </source>
</evidence>
<keyword evidence="6 10" id="KW-1133">Transmembrane helix</keyword>
<dbReference type="EMBL" id="JBHSWE010000001">
    <property type="protein sequence ID" value="MFC6671214.1"/>
    <property type="molecule type" value="Genomic_DNA"/>
</dbReference>
<evidence type="ECO:0000259" key="11">
    <source>
        <dbReference type="SMART" id="SM00014"/>
    </source>
</evidence>
<comment type="subcellular location">
    <subcellularLocation>
        <location evidence="1">Cell membrane</location>
        <topology evidence="1">Multi-pass membrane protein</topology>
    </subcellularLocation>
</comment>
<proteinExistence type="predicted"/>
<feature type="transmembrane region" description="Helical" evidence="10">
    <location>
        <begin position="156"/>
        <end position="177"/>
    </location>
</feature>
<evidence type="ECO:0000256" key="8">
    <source>
        <dbReference type="ARBA" id="ARBA00032707"/>
    </source>
</evidence>
<evidence type="ECO:0000256" key="2">
    <source>
        <dbReference type="ARBA" id="ARBA00012374"/>
    </source>
</evidence>
<dbReference type="Proteomes" id="UP001596422">
    <property type="component" value="Unassembled WGS sequence"/>
</dbReference>
<reference evidence="13" key="1">
    <citation type="journal article" date="2019" name="Int. J. Syst. Evol. Microbiol.">
        <title>The Global Catalogue of Microorganisms (GCM) 10K type strain sequencing project: providing services to taxonomists for standard genome sequencing and annotation.</title>
        <authorList>
            <consortium name="The Broad Institute Genomics Platform"/>
            <consortium name="The Broad Institute Genome Sequencing Center for Infectious Disease"/>
            <person name="Wu L."/>
            <person name="Ma J."/>
        </authorList>
    </citation>
    <scope>NUCLEOTIDE SEQUENCE [LARGE SCALE GENOMIC DNA]</scope>
    <source>
        <strain evidence="13">NBRC 111756</strain>
    </source>
</reference>
<keyword evidence="13" id="KW-1185">Reference proteome</keyword>
<evidence type="ECO:0000256" key="10">
    <source>
        <dbReference type="SAM" id="Phobius"/>
    </source>
</evidence>
<keyword evidence="3" id="KW-1003">Cell membrane</keyword>
<organism evidence="12 13">
    <name type="scientific">Marinobacterium aestuariivivens</name>
    <dbReference type="NCBI Taxonomy" id="1698799"/>
    <lineage>
        <taxon>Bacteria</taxon>
        <taxon>Pseudomonadati</taxon>
        <taxon>Pseudomonadota</taxon>
        <taxon>Gammaproteobacteria</taxon>
        <taxon>Oceanospirillales</taxon>
        <taxon>Oceanospirillaceae</taxon>
        <taxon>Marinobacterium</taxon>
    </lineage>
</organism>
<feature type="transmembrane region" description="Helical" evidence="10">
    <location>
        <begin position="60"/>
        <end position="80"/>
    </location>
</feature>
<keyword evidence="4 10" id="KW-0812">Transmembrane</keyword>
<evidence type="ECO:0000313" key="13">
    <source>
        <dbReference type="Proteomes" id="UP001596422"/>
    </source>
</evidence>
<protein>
    <recommendedName>
        <fullName evidence="2">undecaprenyl-diphosphate phosphatase</fullName>
        <ecNumber evidence="2">3.6.1.27</ecNumber>
    </recommendedName>
    <alternativeName>
        <fullName evidence="8">Undecaprenyl pyrophosphate phosphatase</fullName>
    </alternativeName>
</protein>
<evidence type="ECO:0000256" key="9">
    <source>
        <dbReference type="ARBA" id="ARBA00047594"/>
    </source>
</evidence>
<dbReference type="Pfam" id="PF01569">
    <property type="entry name" value="PAP2"/>
    <property type="match status" value="1"/>
</dbReference>
<dbReference type="InterPro" id="IPR036938">
    <property type="entry name" value="PAP2/HPO_sf"/>
</dbReference>
<sequence>MSSLQQKITQFDTIAFHWCLSRGRAPELAALSRWVSRIGDGILYVLLGALLALFEPEDGGRFLQAGLLAFGIELPSYLVLKNLIRRDRPCDRFEDFAAYIQPSDRFSFPSGHAAAAFTFAAVMATYYPSLLLPLYMLAGLIGAARVMLGVHYPSDILAGAMLGICSAQLGILSLSLIP</sequence>
<comment type="caution">
    <text evidence="12">The sequence shown here is derived from an EMBL/GenBank/DDBJ whole genome shotgun (WGS) entry which is preliminary data.</text>
</comment>
<feature type="transmembrane region" description="Helical" evidence="10">
    <location>
        <begin position="34"/>
        <end position="54"/>
    </location>
</feature>